<reference evidence="3 4" key="1">
    <citation type="submission" date="2018-11" db="EMBL/GenBank/DDBJ databases">
        <title>Rhodococcus spongicola sp. nov. and Rhodococcus xishaensis sp. nov. from marine sponges.</title>
        <authorList>
            <person name="Li L."/>
            <person name="Lin H.W."/>
        </authorList>
    </citation>
    <scope>NUCLEOTIDE SEQUENCE [LARGE SCALE GENOMIC DNA]</scope>
    <source>
        <strain evidence="3 4">LHW50502</strain>
    </source>
</reference>
<evidence type="ECO:0000313" key="3">
    <source>
        <dbReference type="EMBL" id="RVW02617.1"/>
    </source>
</evidence>
<keyword evidence="1" id="KW-0175">Coiled coil</keyword>
<dbReference type="Proteomes" id="UP000284333">
    <property type="component" value="Unassembled WGS sequence"/>
</dbReference>
<dbReference type="RefSeq" id="WP_127947669.1">
    <property type="nucleotide sequence ID" value="NZ_RKLN01000004.1"/>
</dbReference>
<feature type="compositionally biased region" description="Low complexity" evidence="2">
    <location>
        <begin position="89"/>
        <end position="98"/>
    </location>
</feature>
<sequence length="252" mass="26107">MPSRSRSGTPEHLTAENLETLAAALAEGKRATVYLREATPSLGIEAGCSAKVVSVEGKTVVIRPKGVNDELPFEAEELRMTRMPPEPAAPARSTPRPAVQRKPALAPDAVAPTPTSASKPPSVPKAPSAPKSSPPKSSPEPVAKTPAAVSTPTPTPRRGKKAQGGVSVTIHAGPDNEWTVTVVNGAKRPSKAVPVTAEAVDRAVRELGEPTAVEAVQSVISEAREATVQRIAALSKELDDARRALEALGATS</sequence>
<feature type="region of interest" description="Disordered" evidence="2">
    <location>
        <begin position="64"/>
        <end position="172"/>
    </location>
</feature>
<comment type="caution">
    <text evidence="3">The sequence shown here is derived from an EMBL/GenBank/DDBJ whole genome shotgun (WGS) entry which is preliminary data.</text>
</comment>
<protein>
    <submittedName>
        <fullName evidence="3">Translation initiation factor</fullName>
    </submittedName>
</protein>
<gene>
    <name evidence="3" type="ORF">EF834_13300</name>
</gene>
<keyword evidence="3" id="KW-0648">Protein biosynthesis</keyword>
<feature type="compositionally biased region" description="Low complexity" evidence="2">
    <location>
        <begin position="139"/>
        <end position="152"/>
    </location>
</feature>
<dbReference type="EMBL" id="RKLN01000004">
    <property type="protein sequence ID" value="RVW02617.1"/>
    <property type="molecule type" value="Genomic_DNA"/>
</dbReference>
<dbReference type="Pfam" id="PF19844">
    <property type="entry name" value="DUF6319"/>
    <property type="match status" value="1"/>
</dbReference>
<dbReference type="OrthoDB" id="4373871at2"/>
<dbReference type="InterPro" id="IPR046282">
    <property type="entry name" value="DUF6319"/>
</dbReference>
<keyword evidence="4" id="KW-1185">Reference proteome</keyword>
<proteinExistence type="predicted"/>
<accession>A0A3S3DZQ2</accession>
<evidence type="ECO:0000256" key="1">
    <source>
        <dbReference type="SAM" id="Coils"/>
    </source>
</evidence>
<dbReference type="GO" id="GO:0003743">
    <property type="term" value="F:translation initiation factor activity"/>
    <property type="evidence" value="ECO:0007669"/>
    <property type="project" value="UniProtKB-KW"/>
</dbReference>
<dbReference type="AlphaFoldDB" id="A0A3S3DZQ2"/>
<feature type="coiled-coil region" evidence="1">
    <location>
        <begin position="224"/>
        <end position="251"/>
    </location>
</feature>
<evidence type="ECO:0000256" key="2">
    <source>
        <dbReference type="SAM" id="MobiDB-lite"/>
    </source>
</evidence>
<keyword evidence="3" id="KW-0396">Initiation factor</keyword>
<name>A0A3S3DZQ2_9NOCA</name>
<feature type="compositionally biased region" description="Low complexity" evidence="2">
    <location>
        <begin position="109"/>
        <end position="131"/>
    </location>
</feature>
<evidence type="ECO:0000313" key="4">
    <source>
        <dbReference type="Proteomes" id="UP000284333"/>
    </source>
</evidence>
<organism evidence="3 4">
    <name type="scientific">Rhodococcus spongiicola</name>
    <dbReference type="NCBI Taxonomy" id="2487352"/>
    <lineage>
        <taxon>Bacteria</taxon>
        <taxon>Bacillati</taxon>
        <taxon>Actinomycetota</taxon>
        <taxon>Actinomycetes</taxon>
        <taxon>Mycobacteriales</taxon>
        <taxon>Nocardiaceae</taxon>
        <taxon>Rhodococcus</taxon>
    </lineage>
</organism>